<proteinExistence type="predicted"/>
<gene>
    <name evidence="1" type="ORF">H9867_08590</name>
</gene>
<comment type="caution">
    <text evidence="1">The sequence shown here is derived from an EMBL/GenBank/DDBJ whole genome shotgun (WGS) entry which is preliminary data.</text>
</comment>
<reference evidence="1" key="2">
    <citation type="submission" date="2021-04" db="EMBL/GenBank/DDBJ databases">
        <authorList>
            <person name="Gilroy R."/>
        </authorList>
    </citation>
    <scope>NUCLEOTIDE SEQUENCE</scope>
    <source>
        <strain evidence="1">4376</strain>
    </source>
</reference>
<dbReference type="Proteomes" id="UP000824189">
    <property type="component" value="Unassembled WGS sequence"/>
</dbReference>
<evidence type="ECO:0000313" key="2">
    <source>
        <dbReference type="Proteomes" id="UP000824189"/>
    </source>
</evidence>
<dbReference type="EMBL" id="DXFZ01000105">
    <property type="protein sequence ID" value="HIW96517.1"/>
    <property type="molecule type" value="Genomic_DNA"/>
</dbReference>
<feature type="non-terminal residue" evidence="1">
    <location>
        <position position="85"/>
    </location>
</feature>
<accession>A0A9D1S1E7</accession>
<protein>
    <submittedName>
        <fullName evidence="1">Uncharacterized protein</fullName>
    </submittedName>
</protein>
<name>A0A9D1S1E7_9CORY</name>
<dbReference type="AlphaFoldDB" id="A0A9D1S1E7"/>
<organism evidence="1 2">
    <name type="scientific">Candidatus Corynebacterium gallistercoris</name>
    <dbReference type="NCBI Taxonomy" id="2838530"/>
    <lineage>
        <taxon>Bacteria</taxon>
        <taxon>Bacillati</taxon>
        <taxon>Actinomycetota</taxon>
        <taxon>Actinomycetes</taxon>
        <taxon>Mycobacteriales</taxon>
        <taxon>Corynebacteriaceae</taxon>
        <taxon>Corynebacterium</taxon>
    </lineage>
</organism>
<reference evidence="1" key="1">
    <citation type="journal article" date="2021" name="PeerJ">
        <title>Extensive microbial diversity within the chicken gut microbiome revealed by metagenomics and culture.</title>
        <authorList>
            <person name="Gilroy R."/>
            <person name="Ravi A."/>
            <person name="Getino M."/>
            <person name="Pursley I."/>
            <person name="Horton D.L."/>
            <person name="Alikhan N.F."/>
            <person name="Baker D."/>
            <person name="Gharbi K."/>
            <person name="Hall N."/>
            <person name="Watson M."/>
            <person name="Adriaenssens E.M."/>
            <person name="Foster-Nyarko E."/>
            <person name="Jarju S."/>
            <person name="Secka A."/>
            <person name="Antonio M."/>
            <person name="Oren A."/>
            <person name="Chaudhuri R.R."/>
            <person name="La Ragione R."/>
            <person name="Hildebrand F."/>
            <person name="Pallen M.J."/>
        </authorList>
    </citation>
    <scope>NUCLEOTIDE SEQUENCE</scope>
    <source>
        <strain evidence="1">4376</strain>
    </source>
</reference>
<sequence length="85" mass="8906">MINLGYLSTFVLVDGELRARCRVLTEQAGQMTTAGEAVSRVPVPFLTGEAFPAALEGLVRHCGESALGHAAQLGATADSILEYAD</sequence>
<evidence type="ECO:0000313" key="1">
    <source>
        <dbReference type="EMBL" id="HIW96517.1"/>
    </source>
</evidence>